<keyword evidence="9" id="KW-1185">Reference proteome</keyword>
<dbReference type="Gene3D" id="3.40.50.1980">
    <property type="entry name" value="Nitrogenase molybdenum iron protein domain"/>
    <property type="match status" value="2"/>
</dbReference>
<dbReference type="RefSeq" id="WP_306830209.1">
    <property type="nucleotide sequence ID" value="NZ_JAUSRF010000001.1"/>
</dbReference>
<protein>
    <submittedName>
        <fullName evidence="8">Zinc/manganese transport system substrate-binding protein</fullName>
    </submittedName>
</protein>
<evidence type="ECO:0000256" key="3">
    <source>
        <dbReference type="ARBA" id="ARBA00022448"/>
    </source>
</evidence>
<feature type="chain" id="PRO_5047296557" evidence="7">
    <location>
        <begin position="26"/>
        <end position="312"/>
    </location>
</feature>
<name>A0ABT9PMR9_9HYPH</name>
<keyword evidence="5 7" id="KW-0732">Signal</keyword>
<evidence type="ECO:0000256" key="6">
    <source>
        <dbReference type="RuleBase" id="RU003512"/>
    </source>
</evidence>
<dbReference type="InterPro" id="IPR047701">
    <property type="entry name" value="AztC-like"/>
</dbReference>
<keyword evidence="4" id="KW-0479">Metal-binding</keyword>
<evidence type="ECO:0000256" key="4">
    <source>
        <dbReference type="ARBA" id="ARBA00022723"/>
    </source>
</evidence>
<feature type="signal peptide" evidence="7">
    <location>
        <begin position="1"/>
        <end position="25"/>
    </location>
</feature>
<accession>A0ABT9PMR9</accession>
<keyword evidence="3 6" id="KW-0813">Transport</keyword>
<evidence type="ECO:0000256" key="1">
    <source>
        <dbReference type="ARBA" id="ARBA00004196"/>
    </source>
</evidence>
<comment type="caution">
    <text evidence="8">The sequence shown here is derived from an EMBL/GenBank/DDBJ whole genome shotgun (WGS) entry which is preliminary data.</text>
</comment>
<organism evidence="8 9">
    <name type="scientific">Neorhizobium huautlense</name>
    <dbReference type="NCBI Taxonomy" id="67774"/>
    <lineage>
        <taxon>Bacteria</taxon>
        <taxon>Pseudomonadati</taxon>
        <taxon>Pseudomonadota</taxon>
        <taxon>Alphaproteobacteria</taxon>
        <taxon>Hyphomicrobiales</taxon>
        <taxon>Rhizobiaceae</taxon>
        <taxon>Rhizobium/Agrobacterium group</taxon>
        <taxon>Neorhizobium</taxon>
    </lineage>
</organism>
<dbReference type="PRINTS" id="PR00691">
    <property type="entry name" value="ADHESINB"/>
</dbReference>
<dbReference type="InterPro" id="IPR050492">
    <property type="entry name" value="Bact_metal-bind_prot9"/>
</dbReference>
<evidence type="ECO:0000256" key="7">
    <source>
        <dbReference type="SAM" id="SignalP"/>
    </source>
</evidence>
<dbReference type="InterPro" id="IPR006129">
    <property type="entry name" value="AdhesinB"/>
</dbReference>
<dbReference type="Pfam" id="PF01297">
    <property type="entry name" value="ZnuA"/>
    <property type="match status" value="1"/>
</dbReference>
<comment type="similarity">
    <text evidence="2 6">Belongs to the bacterial solute-binding protein 9 family.</text>
</comment>
<dbReference type="NCBIfam" id="NF040870">
    <property type="entry name" value="AztC"/>
    <property type="match status" value="1"/>
</dbReference>
<dbReference type="Proteomes" id="UP001241472">
    <property type="component" value="Unassembled WGS sequence"/>
</dbReference>
<evidence type="ECO:0000313" key="9">
    <source>
        <dbReference type="Proteomes" id="UP001241472"/>
    </source>
</evidence>
<dbReference type="EMBL" id="JAUSRF010000001">
    <property type="protein sequence ID" value="MDP9835506.1"/>
    <property type="molecule type" value="Genomic_DNA"/>
</dbReference>
<dbReference type="SUPFAM" id="SSF53807">
    <property type="entry name" value="Helical backbone' metal receptor"/>
    <property type="match status" value="1"/>
</dbReference>
<sequence>MKKLSRLFASLTFMALGSTTLPAHAQDGKLSVVASFSIIGDFAKIVGGDRVELRTLVGPDSDAHVYEPRPADALALARADVILVNGLMFEGFMDRLIQASEAKAPVTVLTDGAEVLNDPKGGHYHYVDGKAIFHATPNDPHAWQSIGNAKIYVQNVAKAFCAADADGCSAYEKNAASYNEKLTALHNEIKTAVDAIPQDRRVAVVAHNAYRYFEKDYGVTFLAPQGVSTESEASAADVASIIREIREKRAAAVFAENISDARLVEQIASEAGLKLGGKLYSDALSPPDGPAASYIEMMEYNVKTIVAAISGA</sequence>
<evidence type="ECO:0000313" key="8">
    <source>
        <dbReference type="EMBL" id="MDP9835506.1"/>
    </source>
</evidence>
<comment type="subcellular location">
    <subcellularLocation>
        <location evidence="1">Cell envelope</location>
    </subcellularLocation>
</comment>
<dbReference type="PANTHER" id="PTHR42953">
    <property type="entry name" value="HIGH-AFFINITY ZINC UPTAKE SYSTEM PROTEIN ZNUA-RELATED"/>
    <property type="match status" value="1"/>
</dbReference>
<reference evidence="8 9" key="1">
    <citation type="submission" date="2023-07" db="EMBL/GenBank/DDBJ databases">
        <title>Sorghum-associated microbial communities from plants grown in Nebraska, USA.</title>
        <authorList>
            <person name="Schachtman D."/>
        </authorList>
    </citation>
    <scope>NUCLEOTIDE SEQUENCE [LARGE SCALE GENOMIC DNA]</scope>
    <source>
        <strain evidence="8 9">DS1307</strain>
    </source>
</reference>
<evidence type="ECO:0000256" key="2">
    <source>
        <dbReference type="ARBA" id="ARBA00011028"/>
    </source>
</evidence>
<proteinExistence type="inferred from homology"/>
<evidence type="ECO:0000256" key="5">
    <source>
        <dbReference type="ARBA" id="ARBA00022729"/>
    </source>
</evidence>
<dbReference type="InterPro" id="IPR006128">
    <property type="entry name" value="Lipoprotein_PsaA-like"/>
</dbReference>
<gene>
    <name evidence="8" type="ORF">J2T09_000247</name>
</gene>
<dbReference type="InterPro" id="IPR006127">
    <property type="entry name" value="ZnuA-like"/>
</dbReference>
<dbReference type="PANTHER" id="PTHR42953:SF1">
    <property type="entry name" value="METAL-BINDING PROTEIN HI_0362-RELATED"/>
    <property type="match status" value="1"/>
</dbReference>
<dbReference type="PRINTS" id="PR00690">
    <property type="entry name" value="ADHESNFAMILY"/>
</dbReference>